<feature type="transmembrane region" description="Helical" evidence="2">
    <location>
        <begin position="555"/>
        <end position="582"/>
    </location>
</feature>
<organism evidence="3 4">
    <name type="scientific">Bellilinea caldifistulae</name>
    <dbReference type="NCBI Taxonomy" id="360411"/>
    <lineage>
        <taxon>Bacteria</taxon>
        <taxon>Bacillati</taxon>
        <taxon>Chloroflexota</taxon>
        <taxon>Anaerolineae</taxon>
        <taxon>Anaerolineales</taxon>
        <taxon>Anaerolineaceae</taxon>
        <taxon>Bellilinea</taxon>
    </lineage>
</organism>
<feature type="coiled-coil region" evidence="1">
    <location>
        <begin position="56"/>
        <end position="111"/>
    </location>
</feature>
<gene>
    <name evidence="3" type="ORF">AC812_12110</name>
</gene>
<keyword evidence="1" id="KW-0175">Coiled coil</keyword>
<sequence>MSDNPLSSKISLDTTDFKAAVAALNRDIRIIESGFRASAAALGDWSKSADGLQMRIKALTGQIDLQQKKVGALQNEYRRIAAEKGENSRAAQDLQIKLNRETETLNRMQFELKQSQTALDQMGKESQDAGKKVEELGRAQAETAEKTRGLSNVLGALGGAAKIGVAAIAALGAAVAGIGLGVTKLMVDTAKFSGELLDLSNVTGLSTTQLQELNFVGTMLGTDLDTMTGSLSRLTRSMGEASQGNNDAAKAFRALGVPIRDANGALRDSREVFFEAISALGGVENETKRDVLAMQLFGKSAMELNPLIKAGADEMAALTEEAHKVGAVMGEENVRAFEAFDDKLSTLKLGLQGTVRNLAASFLPGFSGLADTLQGYLSRLVGIVQESDGDLGAAAAGIGGLIGEIIGDAAEQGPQMLQAGLGILQGIISAIVAQLPALIPAAVNMLTTLVNFIIQSVPLLLPAGINILLALVKSILSQLPMIINAALQLILALATGIAEAIPQLLPAVVEIIPQIVLTLISNLPLLINAALQLILALATGIIQAIPVLLPYIPEIVIAIVDALIVSLPMIAEAAVELVLALIDGIGTMLPVLGEAAGDLITALVDGIDRLMGTILQVGEDIVNGIWSGIQERAEWLRSQVEKFIGGIIDGVKDALKIQSPSQVFAGIGENMALGLGMGFSSQFRDIEQDINRVIRGMTAETAMSVSIPGNGSALLGGTAAVPINIVVQANVNNNMDMEVLARTLVKKIERARGR</sequence>
<evidence type="ECO:0000313" key="3">
    <source>
        <dbReference type="EMBL" id="KPL74534.1"/>
    </source>
</evidence>
<dbReference type="SUPFAM" id="SSF48371">
    <property type="entry name" value="ARM repeat"/>
    <property type="match status" value="1"/>
</dbReference>
<feature type="transmembrane region" description="Helical" evidence="2">
    <location>
        <begin position="421"/>
        <end position="443"/>
    </location>
</feature>
<evidence type="ECO:0000313" key="4">
    <source>
        <dbReference type="Proteomes" id="UP000050514"/>
    </source>
</evidence>
<protein>
    <recommendedName>
        <fullName evidence="5">Phage tail protein</fullName>
    </recommendedName>
</protein>
<reference evidence="3 4" key="1">
    <citation type="submission" date="2015-07" db="EMBL/GenBank/DDBJ databases">
        <title>Draft genome of Bellilinea caldifistulae DSM 17877.</title>
        <authorList>
            <person name="Hemp J."/>
            <person name="Ward L.M."/>
            <person name="Pace L.A."/>
            <person name="Fischer W.W."/>
        </authorList>
    </citation>
    <scope>NUCLEOTIDE SEQUENCE [LARGE SCALE GENOMIC DNA]</scope>
    <source>
        <strain evidence="3 4">GOMI-1</strain>
    </source>
</reference>
<comment type="caution">
    <text evidence="3">The sequence shown here is derived from an EMBL/GenBank/DDBJ whole genome shotgun (WGS) entry which is preliminary data.</text>
</comment>
<dbReference type="InterPro" id="IPR016024">
    <property type="entry name" value="ARM-type_fold"/>
</dbReference>
<dbReference type="OrthoDB" id="1219342at2"/>
<keyword evidence="2" id="KW-0812">Transmembrane</keyword>
<dbReference type="PATRIC" id="fig|360411.5.peg.2243"/>
<evidence type="ECO:0000256" key="1">
    <source>
        <dbReference type="SAM" id="Coils"/>
    </source>
</evidence>
<keyword evidence="2" id="KW-0472">Membrane</keyword>
<keyword evidence="2" id="KW-1133">Transmembrane helix</keyword>
<dbReference type="STRING" id="360411.AC812_12110"/>
<proteinExistence type="predicted"/>
<dbReference type="Proteomes" id="UP000050514">
    <property type="component" value="Unassembled WGS sequence"/>
</dbReference>
<name>A0A0P6XQG2_9CHLR</name>
<dbReference type="RefSeq" id="WP_061918819.1">
    <property type="nucleotide sequence ID" value="NZ_DF967971.1"/>
</dbReference>
<evidence type="ECO:0000256" key="2">
    <source>
        <dbReference type="SAM" id="Phobius"/>
    </source>
</evidence>
<dbReference type="EMBL" id="LGHJ01000017">
    <property type="protein sequence ID" value="KPL74534.1"/>
    <property type="molecule type" value="Genomic_DNA"/>
</dbReference>
<accession>A0A0P6XQG2</accession>
<dbReference type="AlphaFoldDB" id="A0A0P6XQG2"/>
<feature type="transmembrane region" description="Helical" evidence="2">
    <location>
        <begin position="479"/>
        <end position="498"/>
    </location>
</feature>
<keyword evidence="4" id="KW-1185">Reference proteome</keyword>
<feature type="transmembrane region" description="Helical" evidence="2">
    <location>
        <begin position="449"/>
        <end position="472"/>
    </location>
</feature>
<evidence type="ECO:0008006" key="5">
    <source>
        <dbReference type="Google" id="ProtNLM"/>
    </source>
</evidence>